<dbReference type="EMBL" id="LOWA01000055">
    <property type="protein sequence ID" value="KVE24174.1"/>
    <property type="molecule type" value="Genomic_DNA"/>
</dbReference>
<evidence type="ECO:0000313" key="2">
    <source>
        <dbReference type="EMBL" id="SMF99978.1"/>
    </source>
</evidence>
<protein>
    <submittedName>
        <fullName evidence="2">Phosphonate ABC transporter phosphate-binding periplasmic component (TC 3.A.1.9.1)</fullName>
    </submittedName>
</protein>
<gene>
    <name evidence="2" type="ORF">BSIN_3167</name>
    <name evidence="1" type="ORF">WS67_00995</name>
</gene>
<dbReference type="Proteomes" id="UP000062788">
    <property type="component" value="Unassembled WGS sequence"/>
</dbReference>
<proteinExistence type="predicted"/>
<evidence type="ECO:0000313" key="3">
    <source>
        <dbReference type="Proteomes" id="UP000062788"/>
    </source>
</evidence>
<dbReference type="AlphaFoldDB" id="A0A118DM23"/>
<reference evidence="1 3" key="1">
    <citation type="submission" date="2015-11" db="EMBL/GenBank/DDBJ databases">
        <title>Expanding the genomic diversity of Burkholderia species for the development of highly accurate diagnostics.</title>
        <authorList>
            <person name="Sahl J."/>
            <person name="Keim P."/>
            <person name="Wagner D."/>
        </authorList>
    </citation>
    <scope>NUCLEOTIDE SEQUENCE [LARGE SCALE GENOMIC DNA]</scope>
    <source>
        <strain evidence="1 3">TSV85</strain>
    </source>
</reference>
<dbReference type="Proteomes" id="UP000198460">
    <property type="component" value="Unassembled WGS sequence"/>
</dbReference>
<organism evidence="1 3">
    <name type="scientific">Burkholderia singularis</name>
    <dbReference type="NCBI Taxonomy" id="1503053"/>
    <lineage>
        <taxon>Bacteria</taxon>
        <taxon>Pseudomonadati</taxon>
        <taxon>Pseudomonadota</taxon>
        <taxon>Betaproteobacteria</taxon>
        <taxon>Burkholderiales</taxon>
        <taxon>Burkholderiaceae</taxon>
        <taxon>Burkholderia</taxon>
        <taxon>pseudomallei group</taxon>
    </lineage>
</organism>
<dbReference type="RefSeq" id="WP_059519861.1">
    <property type="nucleotide sequence ID" value="NZ_CP013448.1"/>
</dbReference>
<dbReference type="OrthoDB" id="121499at2"/>
<evidence type="ECO:0000313" key="1">
    <source>
        <dbReference type="EMBL" id="KVE24174.1"/>
    </source>
</evidence>
<reference evidence="2 4" key="2">
    <citation type="submission" date="2017-04" db="EMBL/GenBank/DDBJ databases">
        <authorList>
            <person name="Afonso C.L."/>
            <person name="Miller P.J."/>
            <person name="Scott M.A."/>
            <person name="Spackman E."/>
            <person name="Goraichik I."/>
            <person name="Dimitrov K.M."/>
            <person name="Suarez D.L."/>
            <person name="Swayne D.E."/>
        </authorList>
    </citation>
    <scope>NUCLEOTIDE SEQUENCE [LARGE SCALE GENOMIC DNA]</scope>
    <source>
        <strain evidence="2">LMG 28154</strain>
    </source>
</reference>
<name>A0A118DM23_9BURK</name>
<evidence type="ECO:0000313" key="4">
    <source>
        <dbReference type="Proteomes" id="UP000198460"/>
    </source>
</evidence>
<keyword evidence="3" id="KW-1185">Reference proteome</keyword>
<dbReference type="EMBL" id="FXAN01000047">
    <property type="protein sequence ID" value="SMF99978.1"/>
    <property type="molecule type" value="Genomic_DNA"/>
</dbReference>
<dbReference type="Pfam" id="PF12779">
    <property type="entry name" value="WXXGXW"/>
    <property type="match status" value="2"/>
</dbReference>
<accession>A0A118DM23</accession>
<sequence>MNARASRAHSLSEAVMSFSIRRVAWPLAVAGAAVCALAPLAASAGEIVVAQVAPGAIVEPASPEVVVIAPSAPPPVRYEITPAPRVGYVWDRGHWHWDHGRYVWIAGHWQAERVGMHWVPGRWVPRGPNWVWVGGHWA</sequence>
<dbReference type="InterPro" id="IPR024447">
    <property type="entry name" value="YXWGXW_rpt"/>
</dbReference>